<evidence type="ECO:0000313" key="4">
    <source>
        <dbReference type="Proteomes" id="UP000192927"/>
    </source>
</evidence>
<reference evidence="4" key="1">
    <citation type="submission" date="2017-03" db="EMBL/GenBank/DDBJ databases">
        <authorList>
            <person name="Sharma R."/>
            <person name="Thines M."/>
        </authorList>
    </citation>
    <scope>NUCLEOTIDE SEQUENCE [LARGE SCALE GENOMIC DNA]</scope>
</reference>
<feature type="region of interest" description="Disordered" evidence="1">
    <location>
        <begin position="23"/>
        <end position="174"/>
    </location>
</feature>
<organism evidence="3 4">
    <name type="scientific">Lasallia pustulata</name>
    <dbReference type="NCBI Taxonomy" id="136370"/>
    <lineage>
        <taxon>Eukaryota</taxon>
        <taxon>Fungi</taxon>
        <taxon>Dikarya</taxon>
        <taxon>Ascomycota</taxon>
        <taxon>Pezizomycotina</taxon>
        <taxon>Lecanoromycetes</taxon>
        <taxon>OSLEUM clade</taxon>
        <taxon>Umbilicariomycetidae</taxon>
        <taxon>Umbilicariales</taxon>
        <taxon>Umbilicariaceae</taxon>
        <taxon>Lasallia</taxon>
    </lineage>
</organism>
<sequence>MSFNAKNLTYELNEPSFLRKLKGQYSGGDVRHERPLARPKRHKGDDEEDAPTYVVEESHDTMTQSEYEALLDQMAPQKRNEQTGNSPSRHEDSTEQHANGDEISTQNLPNVKQQIASIGASTKRKSVKIVGDDDLKDVDSRNVETSAATKTMKKPMKKPKKRVKLSFDGDVAEG</sequence>
<feature type="compositionally biased region" description="Polar residues" evidence="1">
    <location>
        <begin position="102"/>
        <end position="120"/>
    </location>
</feature>
<keyword evidence="4" id="KW-1185">Reference proteome</keyword>
<name>A0A1W5D595_9LECA</name>
<feature type="compositionally biased region" description="Basic residues" evidence="1">
    <location>
        <begin position="151"/>
        <end position="164"/>
    </location>
</feature>
<accession>A0A1W5D595</accession>
<feature type="domain" description="DUF4604" evidence="2">
    <location>
        <begin position="6"/>
        <end position="170"/>
    </location>
</feature>
<evidence type="ECO:0000256" key="1">
    <source>
        <dbReference type="SAM" id="MobiDB-lite"/>
    </source>
</evidence>
<evidence type="ECO:0000313" key="3">
    <source>
        <dbReference type="EMBL" id="SLM38297.1"/>
    </source>
</evidence>
<proteinExistence type="predicted"/>
<feature type="compositionally biased region" description="Basic and acidic residues" evidence="1">
    <location>
        <begin position="88"/>
        <end position="100"/>
    </location>
</feature>
<dbReference type="EMBL" id="FWEW01002370">
    <property type="protein sequence ID" value="SLM38297.1"/>
    <property type="molecule type" value="Genomic_DNA"/>
</dbReference>
<evidence type="ECO:0000259" key="2">
    <source>
        <dbReference type="Pfam" id="PF15377"/>
    </source>
</evidence>
<protein>
    <recommendedName>
        <fullName evidence="2">DUF4604 domain-containing protein</fullName>
    </recommendedName>
</protein>
<dbReference type="Pfam" id="PF15377">
    <property type="entry name" value="DUF4604"/>
    <property type="match status" value="1"/>
</dbReference>
<dbReference type="InterPro" id="IPR027911">
    <property type="entry name" value="DUF4604"/>
</dbReference>
<dbReference type="Proteomes" id="UP000192927">
    <property type="component" value="Unassembled WGS sequence"/>
</dbReference>
<feature type="compositionally biased region" description="Basic and acidic residues" evidence="1">
    <location>
        <begin position="130"/>
        <end position="142"/>
    </location>
</feature>
<dbReference type="AlphaFoldDB" id="A0A1W5D595"/>